<evidence type="ECO:0000256" key="4">
    <source>
        <dbReference type="ARBA" id="ARBA00023004"/>
    </source>
</evidence>
<accession>A0ABU1T364</accession>
<comment type="subunit">
    <text evidence="3">Homodimer.</text>
</comment>
<dbReference type="PANTHER" id="PTHR33238">
    <property type="entry name" value="IRON (METAL) DEPENDENT REPRESSOR, DTXR FAMILY"/>
    <property type="match status" value="1"/>
</dbReference>
<keyword evidence="10" id="KW-1185">Reference proteome</keyword>
<dbReference type="PANTHER" id="PTHR33238:SF10">
    <property type="entry name" value="IRON-DEPENDENT REPRESSOR IDER"/>
    <property type="match status" value="1"/>
</dbReference>
<organism evidence="9 10">
    <name type="scientific">Arcanobacterium hippocoleae</name>
    <dbReference type="NCBI Taxonomy" id="149017"/>
    <lineage>
        <taxon>Bacteria</taxon>
        <taxon>Bacillati</taxon>
        <taxon>Actinomycetota</taxon>
        <taxon>Actinomycetes</taxon>
        <taxon>Actinomycetales</taxon>
        <taxon>Actinomycetaceae</taxon>
        <taxon>Arcanobacterium</taxon>
    </lineage>
</organism>
<sequence>MKDLIDTTEMYLKTVFELLEEGVPALRARIVERLGQSGPTVSETVARLERDGLFVMPDGKHIEFTERGRELAADVMRRHRVSERLLQDVLGMPLPQVHAEACRWEHALSDDVAKRIYEHLGRPESDPFGNPIPLHGTADADPAAVSESGLIALSEVPLTDGEPQAVQVARFAEVLQFDAEQIELFESVGMLPGADIILRGMVADELLVDIDARQGVGETGENVSGERVEKLGLPLSVAAKIFVHAPKTD</sequence>
<keyword evidence="6" id="KW-0238">DNA-binding</keyword>
<dbReference type="SUPFAM" id="SSF46785">
    <property type="entry name" value="Winged helix' DNA-binding domain"/>
    <property type="match status" value="1"/>
</dbReference>
<dbReference type="InterPro" id="IPR036388">
    <property type="entry name" value="WH-like_DNA-bd_sf"/>
</dbReference>
<keyword evidence="7" id="KW-0804">Transcription</keyword>
<dbReference type="SMART" id="SM00529">
    <property type="entry name" value="HTH_DTXR"/>
    <property type="match status" value="1"/>
</dbReference>
<dbReference type="Proteomes" id="UP001266099">
    <property type="component" value="Unassembled WGS sequence"/>
</dbReference>
<dbReference type="SUPFAM" id="SSF50037">
    <property type="entry name" value="C-terminal domain of transcriptional repressors"/>
    <property type="match status" value="1"/>
</dbReference>
<proteinExistence type="inferred from homology"/>
<dbReference type="InterPro" id="IPR038157">
    <property type="entry name" value="FeoA_core_dom"/>
</dbReference>
<dbReference type="InterPro" id="IPR036390">
    <property type="entry name" value="WH_DNA-bd_sf"/>
</dbReference>
<dbReference type="PROSITE" id="PS50944">
    <property type="entry name" value="HTH_DTXR"/>
    <property type="match status" value="1"/>
</dbReference>
<keyword evidence="5" id="KW-0805">Transcription regulation</keyword>
<reference evidence="9 10" key="1">
    <citation type="submission" date="2023-07" db="EMBL/GenBank/DDBJ databases">
        <title>Sequencing the genomes of 1000 actinobacteria strains.</title>
        <authorList>
            <person name="Klenk H.-P."/>
        </authorList>
    </citation>
    <scope>NUCLEOTIDE SEQUENCE [LARGE SCALE GENOMIC DNA]</scope>
    <source>
        <strain evidence="9 10">DSM 15539</strain>
    </source>
</reference>
<evidence type="ECO:0000256" key="2">
    <source>
        <dbReference type="ARBA" id="ARBA00007871"/>
    </source>
</evidence>
<evidence type="ECO:0000256" key="1">
    <source>
        <dbReference type="ARBA" id="ARBA00004496"/>
    </source>
</evidence>
<dbReference type="RefSeq" id="WP_309956809.1">
    <property type="nucleotide sequence ID" value="NZ_JAVDUJ010000001.1"/>
</dbReference>
<dbReference type="SUPFAM" id="SSF47979">
    <property type="entry name" value="Iron-dependent repressor protein, dimerization domain"/>
    <property type="match status" value="1"/>
</dbReference>
<keyword evidence="4" id="KW-0408">Iron</keyword>
<dbReference type="InterPro" id="IPR001367">
    <property type="entry name" value="Fe_dep_repressor"/>
</dbReference>
<dbReference type="EMBL" id="JAVDUJ010000001">
    <property type="protein sequence ID" value="MDR6939822.1"/>
    <property type="molecule type" value="Genomic_DNA"/>
</dbReference>
<dbReference type="Pfam" id="PF02742">
    <property type="entry name" value="Fe_dep_repr_C"/>
    <property type="match status" value="1"/>
</dbReference>
<evidence type="ECO:0000256" key="6">
    <source>
        <dbReference type="ARBA" id="ARBA00023125"/>
    </source>
</evidence>
<dbReference type="InterPro" id="IPR036421">
    <property type="entry name" value="Fe_dep_repressor_sf"/>
</dbReference>
<evidence type="ECO:0000313" key="10">
    <source>
        <dbReference type="Proteomes" id="UP001266099"/>
    </source>
</evidence>
<comment type="caution">
    <text evidence="9">The sequence shown here is derived from an EMBL/GenBank/DDBJ whole genome shotgun (WGS) entry which is preliminary data.</text>
</comment>
<name>A0ABU1T364_9ACTO</name>
<dbReference type="Gene3D" id="1.10.10.10">
    <property type="entry name" value="Winged helix-like DNA-binding domain superfamily/Winged helix DNA-binding domain"/>
    <property type="match status" value="1"/>
</dbReference>
<dbReference type="Gene3D" id="2.30.30.90">
    <property type="match status" value="1"/>
</dbReference>
<comment type="subcellular location">
    <subcellularLocation>
        <location evidence="1">Cytoplasm</location>
    </subcellularLocation>
</comment>
<evidence type="ECO:0000256" key="3">
    <source>
        <dbReference type="ARBA" id="ARBA00011738"/>
    </source>
</evidence>
<dbReference type="InterPro" id="IPR008988">
    <property type="entry name" value="Transcriptional_repressor_C"/>
</dbReference>
<dbReference type="InterPro" id="IPR022689">
    <property type="entry name" value="Iron_dep_repressor"/>
</dbReference>
<evidence type="ECO:0000313" key="9">
    <source>
        <dbReference type="EMBL" id="MDR6939822.1"/>
    </source>
</evidence>
<evidence type="ECO:0000256" key="7">
    <source>
        <dbReference type="ARBA" id="ARBA00023163"/>
    </source>
</evidence>
<gene>
    <name evidence="9" type="ORF">J2S36_001365</name>
</gene>
<feature type="domain" description="HTH dtxR-type" evidence="8">
    <location>
        <begin position="1"/>
        <end position="65"/>
    </location>
</feature>
<comment type="similarity">
    <text evidence="2">Belongs to the DtxR/MntR family.</text>
</comment>
<dbReference type="Pfam" id="PF01325">
    <property type="entry name" value="Fe_dep_repress"/>
    <property type="match status" value="1"/>
</dbReference>
<dbReference type="InterPro" id="IPR050536">
    <property type="entry name" value="DtxR_MntR_Metal-Reg"/>
</dbReference>
<dbReference type="InterPro" id="IPR022687">
    <property type="entry name" value="HTH_DTXR"/>
</dbReference>
<evidence type="ECO:0000259" key="8">
    <source>
        <dbReference type="PROSITE" id="PS50944"/>
    </source>
</evidence>
<evidence type="ECO:0000256" key="5">
    <source>
        <dbReference type="ARBA" id="ARBA00023015"/>
    </source>
</evidence>
<protein>
    <submittedName>
        <fullName evidence="9">DtxR family Mn-dependent transcriptional regulator</fullName>
    </submittedName>
</protein>